<dbReference type="OrthoDB" id="3544420at2"/>
<reference evidence="2 3" key="1">
    <citation type="submission" date="2016-10" db="EMBL/GenBank/DDBJ databases">
        <authorList>
            <person name="de Groot N.N."/>
        </authorList>
    </citation>
    <scope>NUCLEOTIDE SEQUENCE [LARGE SCALE GENOMIC DNA]</scope>
    <source>
        <strain evidence="2 3">CGMCC 4.6533</strain>
    </source>
</reference>
<dbReference type="Proteomes" id="UP000199202">
    <property type="component" value="Unassembled WGS sequence"/>
</dbReference>
<feature type="compositionally biased region" description="Pro residues" evidence="1">
    <location>
        <begin position="41"/>
        <end position="50"/>
    </location>
</feature>
<organism evidence="2 3">
    <name type="scientific">Nonomuraea jiangxiensis</name>
    <dbReference type="NCBI Taxonomy" id="633440"/>
    <lineage>
        <taxon>Bacteria</taxon>
        <taxon>Bacillati</taxon>
        <taxon>Actinomycetota</taxon>
        <taxon>Actinomycetes</taxon>
        <taxon>Streptosporangiales</taxon>
        <taxon>Streptosporangiaceae</taxon>
        <taxon>Nonomuraea</taxon>
    </lineage>
</organism>
<proteinExistence type="predicted"/>
<dbReference type="AlphaFoldDB" id="A0A1G9IY51"/>
<accession>A0A1G9IY51</accession>
<evidence type="ECO:0000313" key="3">
    <source>
        <dbReference type="Proteomes" id="UP000199202"/>
    </source>
</evidence>
<evidence type="ECO:0000256" key="1">
    <source>
        <dbReference type="SAM" id="MobiDB-lite"/>
    </source>
</evidence>
<dbReference type="EMBL" id="FNDJ01000024">
    <property type="protein sequence ID" value="SDL29956.1"/>
    <property type="molecule type" value="Genomic_DNA"/>
</dbReference>
<gene>
    <name evidence="2" type="ORF">SAMN05421869_12483</name>
</gene>
<name>A0A1G9IY51_9ACTN</name>
<evidence type="ECO:0000313" key="2">
    <source>
        <dbReference type="EMBL" id="SDL29956.1"/>
    </source>
</evidence>
<feature type="compositionally biased region" description="Basic and acidic residues" evidence="1">
    <location>
        <begin position="25"/>
        <end position="40"/>
    </location>
</feature>
<dbReference type="RefSeq" id="WP_090944152.1">
    <property type="nucleotide sequence ID" value="NZ_FNDJ01000024.1"/>
</dbReference>
<feature type="region of interest" description="Disordered" evidence="1">
    <location>
        <begin position="1"/>
        <end position="80"/>
    </location>
</feature>
<protein>
    <submittedName>
        <fullName evidence="2">Uncharacterized protein</fullName>
    </submittedName>
</protein>
<sequence>MEKQDQVPSDLPAAVGQVNGESDIIAERAGVELRETRRPIPAEPIEPPPDPEQKVEHERREADEEGEEAEDPSAHPEPTG</sequence>
<feature type="compositionally biased region" description="Basic and acidic residues" evidence="1">
    <location>
        <begin position="51"/>
        <end position="62"/>
    </location>
</feature>
<keyword evidence="3" id="KW-1185">Reference proteome</keyword>